<dbReference type="Proteomes" id="UP001165136">
    <property type="component" value="Unassembled WGS sequence"/>
</dbReference>
<keyword evidence="2" id="KW-1185">Reference proteome</keyword>
<evidence type="ECO:0000313" key="1">
    <source>
        <dbReference type="EMBL" id="GLY63481.1"/>
    </source>
</evidence>
<dbReference type="RefSeq" id="WP_349497567.1">
    <property type="nucleotide sequence ID" value="NZ_BSTI01000001.1"/>
</dbReference>
<gene>
    <name evidence="1" type="ORF">Atai01_01000</name>
</gene>
<organism evidence="1 2">
    <name type="scientific">Amycolatopsis taiwanensis</name>
    <dbReference type="NCBI Taxonomy" id="342230"/>
    <lineage>
        <taxon>Bacteria</taxon>
        <taxon>Bacillati</taxon>
        <taxon>Actinomycetota</taxon>
        <taxon>Actinomycetes</taxon>
        <taxon>Pseudonocardiales</taxon>
        <taxon>Pseudonocardiaceae</taxon>
        <taxon>Amycolatopsis</taxon>
    </lineage>
</organism>
<accession>A0A9W6QVQ7</accession>
<evidence type="ECO:0000313" key="2">
    <source>
        <dbReference type="Proteomes" id="UP001165136"/>
    </source>
</evidence>
<sequence length="65" mass="6991">MRALTTTLLRSARLVPDELVEVEAERFAALIDGTLHPAELGAVLACAVVHRHLATLVPDHPAGER</sequence>
<name>A0A9W6QVQ7_9PSEU</name>
<protein>
    <submittedName>
        <fullName evidence="1">Uncharacterized protein</fullName>
    </submittedName>
</protein>
<dbReference type="AlphaFoldDB" id="A0A9W6QVQ7"/>
<comment type="caution">
    <text evidence="1">The sequence shown here is derived from an EMBL/GenBank/DDBJ whole genome shotgun (WGS) entry which is preliminary data.</text>
</comment>
<dbReference type="EMBL" id="BSTI01000001">
    <property type="protein sequence ID" value="GLY63481.1"/>
    <property type="molecule type" value="Genomic_DNA"/>
</dbReference>
<reference evidence="1" key="1">
    <citation type="submission" date="2023-03" db="EMBL/GenBank/DDBJ databases">
        <title>Amycolatopsis taiwanensis NBRC 103393.</title>
        <authorList>
            <person name="Ichikawa N."/>
            <person name="Sato H."/>
            <person name="Tonouchi N."/>
        </authorList>
    </citation>
    <scope>NUCLEOTIDE SEQUENCE</scope>
    <source>
        <strain evidence="1">NBRC 103393</strain>
    </source>
</reference>
<proteinExistence type="predicted"/>